<feature type="compositionally biased region" description="Acidic residues" evidence="2">
    <location>
        <begin position="260"/>
        <end position="283"/>
    </location>
</feature>
<dbReference type="Pfam" id="PF15402">
    <property type="entry name" value="MELT_2"/>
    <property type="match status" value="6"/>
</dbReference>
<evidence type="ECO:0000313" key="4">
    <source>
        <dbReference type="EMBL" id="KFA65742.1"/>
    </source>
</evidence>
<feature type="compositionally biased region" description="Basic and acidic residues" evidence="2">
    <location>
        <begin position="574"/>
        <end position="585"/>
    </location>
</feature>
<dbReference type="OrthoDB" id="5592879at2759"/>
<dbReference type="SMART" id="SM01315">
    <property type="entry name" value="Spc7_N"/>
    <property type="match status" value="1"/>
</dbReference>
<feature type="compositionally biased region" description="Basic and acidic residues" evidence="2">
    <location>
        <begin position="24"/>
        <end position="34"/>
    </location>
</feature>
<name>A0A084QP57_STAC4</name>
<feature type="compositionally biased region" description="Polar residues" evidence="2">
    <location>
        <begin position="363"/>
        <end position="375"/>
    </location>
</feature>
<feature type="compositionally biased region" description="Polar residues" evidence="2">
    <location>
        <begin position="907"/>
        <end position="930"/>
    </location>
</feature>
<feature type="domain" description="Spc7 kinetochore protein" evidence="3">
    <location>
        <begin position="954"/>
        <end position="1274"/>
    </location>
</feature>
<keyword evidence="1" id="KW-0175">Coiled coil</keyword>
<feature type="compositionally biased region" description="Low complexity" evidence="2">
    <location>
        <begin position="284"/>
        <end position="297"/>
    </location>
</feature>
<dbReference type="Pfam" id="PF08317">
    <property type="entry name" value="Spc7"/>
    <property type="match status" value="1"/>
</dbReference>
<feature type="coiled-coil region" evidence="1">
    <location>
        <begin position="1168"/>
        <end position="1209"/>
    </location>
</feature>
<feature type="compositionally biased region" description="Polar residues" evidence="2">
    <location>
        <begin position="677"/>
        <end position="709"/>
    </location>
</feature>
<feature type="region of interest" description="Disordered" evidence="2">
    <location>
        <begin position="1"/>
        <end position="311"/>
    </location>
</feature>
<feature type="compositionally biased region" description="Polar residues" evidence="2">
    <location>
        <begin position="298"/>
        <end position="311"/>
    </location>
</feature>
<dbReference type="OMA" id="WRMKLQE"/>
<accession>A0A084QP57</accession>
<keyword evidence="5" id="KW-1185">Reference proteome</keyword>
<dbReference type="HOGENOM" id="CLU_002533_1_0_1"/>
<dbReference type="InterPro" id="IPR013253">
    <property type="entry name" value="Spc7_domain"/>
</dbReference>
<organism evidence="4 5">
    <name type="scientific">Stachybotrys chlorohalonatus (strain IBT 40285)</name>
    <dbReference type="NCBI Taxonomy" id="1283841"/>
    <lineage>
        <taxon>Eukaryota</taxon>
        <taxon>Fungi</taxon>
        <taxon>Dikarya</taxon>
        <taxon>Ascomycota</taxon>
        <taxon>Pezizomycotina</taxon>
        <taxon>Sordariomycetes</taxon>
        <taxon>Hypocreomycetidae</taxon>
        <taxon>Hypocreales</taxon>
        <taxon>Stachybotryaceae</taxon>
        <taxon>Stachybotrys</taxon>
    </lineage>
</organism>
<feature type="compositionally biased region" description="Low complexity" evidence="2">
    <location>
        <begin position="629"/>
        <end position="676"/>
    </location>
</feature>
<dbReference type="InterPro" id="IPR040850">
    <property type="entry name" value="Knl1_RWD_C"/>
</dbReference>
<feature type="compositionally biased region" description="Acidic residues" evidence="2">
    <location>
        <begin position="857"/>
        <end position="866"/>
    </location>
</feature>
<gene>
    <name evidence="4" type="ORF">S40285_04888</name>
</gene>
<feature type="compositionally biased region" description="Low complexity" evidence="2">
    <location>
        <begin position="175"/>
        <end position="187"/>
    </location>
</feature>
<sequence length="1455" mass="160907">MSAHGEITIPATRRTRKSLGLQSEARKTRDKENATMDVASLTTANGKKSRSKSLGPGGLDALKQGSGNRRASLAVVSKPPRSILKPTISSLPEIPPLKKRNTEVEAARNIRSPSKDELSESRIAVKTEEEQQAAAREREERDRRDARRKSLANRRVSFAAEATLHTFHEVEFMQDSTTSTDSSRRTSQAPSNASNHDASVSAGRDSTPQEQLSSEPDSPDNQRELHQKKRRRSSGAPAMSFGNHQDDDTATSTIYSSDSEPADAVEEVIEEEDDEDSNSDSDDGTMMTMVTEEVTGTSVASGRSFATNDESSTLDEVLRLAARHAGTQHLDEDDSDEEEVIPSFGWVKKGNQQTAKVQEKDNSTQQSEPASNQEGNDTEMDMDMDMDMDITHAVGKILKPQTHDAPRQDDDMSMDVTRAFGGILTKKPEQSVTGSSNDQDDEAIDEAIDEATMEFTTAIGGIHRVQEDESLQSDDNEDMSMEFTQAVGGVLSQKNGGKGNATRRRTVTRKLDVDQDDSVMDMTVAVGRIISSANPDEEEEEEDNADMTMGMEITTAIGGILSAGPADSRTTGRRIMEEEADKPDTPGEEIMAAASPSPAKNPRELFGQASAAQAEDSPGLSAFRGNGLRRSAGPAAAAITTPTSRSRTPSPAKVSTPKAKTPSPTKTSLKSPAKSTRPTPQSKSPIRPQSRTPQRLSSRTPSPIKSAQRTAPVFHDNPMTGIRTPTIVLTPQKRRLSGLGADREGLGSPRVAALFDRRESIGNAAVDFVPGKRGVTFNNHHDISQELDDEVDNREEKQKRQSHVGPDTSGPREDKDATLNLREMIDSLSPTRKPLRSRKSLHVGSARGLLGKRPVELDDEEEAEDNDGVKRLRGHQSSPVKNVKLQHHPAKPEASGRLTRSFRRSLDQVSTDDTASFSSPLKKGASSTPRNHARFQDIRGSQTIHDVSFQQSPASDEAEVADETDENRIHLQDFLDMTSIRFMELNTTKRRHTVAPGSLKDGSLFDGQDDLSLERCVVAGACTVPMLELYQHSCRELKKYIAEGRNMVKEIEMETFQENPHLFKEYMSATPEVKALMDNQFKNVKTHARLLSKAMWYEWRMKLQEGLREGLVKIAQGMEEDEKLLQEQQDILNSVMPALTSRFEQLFEESQLLEEAARELADCDPEELQANREELMALDEDIEQKKRLIEELRAEFDVSEASVKDLRIQKEQCLADIEDSEKIREECRGWTSTEVNTLKARVDAFEKEHGWSVTGVAGSTLSMAYKHEIELVFDIASFQPHQPNSQIDLWYIADNREHKPLPKTVEKEFFIQSIRDYIRALPQSKTKVSELLNLVRAAWDKAGAVSTQINRTNIIFPTTVTRTSDSSIEMRSTLLLVPLETKVEVTVNLSGCSGPDGIDIVLRPEAKVVYGESFNCGKISEFLSTKLGGKAGATEEDWSSVMVELHERLIARGRK</sequence>
<dbReference type="GO" id="GO:0034501">
    <property type="term" value="P:protein localization to kinetochore"/>
    <property type="evidence" value="ECO:0007669"/>
    <property type="project" value="TreeGrafter"/>
</dbReference>
<dbReference type="GO" id="GO:0000776">
    <property type="term" value="C:kinetochore"/>
    <property type="evidence" value="ECO:0007669"/>
    <property type="project" value="TreeGrafter"/>
</dbReference>
<dbReference type="Proteomes" id="UP000028524">
    <property type="component" value="Unassembled WGS sequence"/>
</dbReference>
<dbReference type="PANTHER" id="PTHR28260:SF1">
    <property type="entry name" value="SPINDLE POLE BODY COMPONENT SPC105"/>
    <property type="match status" value="1"/>
</dbReference>
<feature type="region of interest" description="Disordered" evidence="2">
    <location>
        <begin position="345"/>
        <end position="380"/>
    </location>
</feature>
<dbReference type="SMART" id="SM00787">
    <property type="entry name" value="Spc7"/>
    <property type="match status" value="1"/>
</dbReference>
<evidence type="ECO:0000259" key="3">
    <source>
        <dbReference type="SMART" id="SM00787"/>
    </source>
</evidence>
<dbReference type="PANTHER" id="PTHR28260">
    <property type="entry name" value="SPINDLE POLE BODY COMPONENT SPC105"/>
    <property type="match status" value="1"/>
</dbReference>
<evidence type="ECO:0000256" key="1">
    <source>
        <dbReference type="SAM" id="Coils"/>
    </source>
</evidence>
<protein>
    <recommendedName>
        <fullName evidence="3">Spc7 kinetochore protein domain-containing protein</fullName>
    </recommendedName>
</protein>
<feature type="region of interest" description="Disordered" evidence="2">
    <location>
        <begin position="559"/>
        <end position="723"/>
    </location>
</feature>
<feature type="compositionally biased region" description="Polar residues" evidence="2">
    <location>
        <begin position="188"/>
        <end position="216"/>
    </location>
</feature>
<dbReference type="InterPro" id="IPR033338">
    <property type="entry name" value="Spc105/Spc7"/>
</dbReference>
<proteinExistence type="predicted"/>
<dbReference type="InParanoid" id="A0A084QP57"/>
<reference evidence="4 5" key="1">
    <citation type="journal article" date="2014" name="BMC Genomics">
        <title>Comparative genome sequencing reveals chemotype-specific gene clusters in the toxigenic black mold Stachybotrys.</title>
        <authorList>
            <person name="Semeiks J."/>
            <person name="Borek D."/>
            <person name="Otwinowski Z."/>
            <person name="Grishin N.V."/>
        </authorList>
    </citation>
    <scope>NUCLEOTIDE SEQUENCE [LARGE SCALE GENOMIC DNA]</scope>
    <source>
        <strain evidence="4 5">IBT 40285</strain>
    </source>
</reference>
<dbReference type="STRING" id="1283841.A0A084QP57"/>
<dbReference type="GO" id="GO:0007094">
    <property type="term" value="P:mitotic spindle assembly checkpoint signaling"/>
    <property type="evidence" value="ECO:0007669"/>
    <property type="project" value="TreeGrafter"/>
</dbReference>
<evidence type="ECO:0000313" key="5">
    <source>
        <dbReference type="Proteomes" id="UP000028524"/>
    </source>
</evidence>
<evidence type="ECO:0000256" key="2">
    <source>
        <dbReference type="SAM" id="MobiDB-lite"/>
    </source>
</evidence>
<dbReference type="GO" id="GO:1990758">
    <property type="term" value="P:mitotic sister chromatid biorientation"/>
    <property type="evidence" value="ECO:0007669"/>
    <property type="project" value="TreeGrafter"/>
</dbReference>
<feature type="region of interest" description="Disordered" evidence="2">
    <location>
        <begin position="777"/>
        <end position="931"/>
    </location>
</feature>
<dbReference type="Pfam" id="PF18210">
    <property type="entry name" value="Knl1_RWD_C"/>
    <property type="match status" value="1"/>
</dbReference>
<feature type="compositionally biased region" description="Polar residues" evidence="2">
    <location>
        <begin position="250"/>
        <end position="259"/>
    </location>
</feature>
<dbReference type="EMBL" id="KL660562">
    <property type="protein sequence ID" value="KFA65742.1"/>
    <property type="molecule type" value="Genomic_DNA"/>
</dbReference>
<feature type="compositionally biased region" description="Basic and acidic residues" evidence="2">
    <location>
        <begin position="100"/>
        <end position="145"/>
    </location>
</feature>